<dbReference type="Gene3D" id="3.40.30.10">
    <property type="entry name" value="Glutaredoxin"/>
    <property type="match status" value="1"/>
</dbReference>
<comment type="caution">
    <text evidence="3">The sequence shown here is derived from an EMBL/GenBank/DDBJ whole genome shotgun (WGS) entry which is preliminary data.</text>
</comment>
<gene>
    <name evidence="2" type="ORF">HINF_LOCUS15137</name>
    <name evidence="3" type="ORF">HINF_LOCUS15145</name>
    <name evidence="4" type="ORF">HINF_LOCUS2050</name>
    <name evidence="5" type="ORF">HINF_LOCUS2058</name>
</gene>
<evidence type="ECO:0000256" key="1">
    <source>
        <dbReference type="ARBA" id="ARBA00023284"/>
    </source>
</evidence>
<evidence type="ECO:0000313" key="3">
    <source>
        <dbReference type="EMBL" id="CAI9927500.1"/>
    </source>
</evidence>
<dbReference type="InterPro" id="IPR011893">
    <property type="entry name" value="Selenoprotein_Rdx-typ"/>
</dbReference>
<proteinExistence type="predicted"/>
<organism evidence="3">
    <name type="scientific">Hexamita inflata</name>
    <dbReference type="NCBI Taxonomy" id="28002"/>
    <lineage>
        <taxon>Eukaryota</taxon>
        <taxon>Metamonada</taxon>
        <taxon>Diplomonadida</taxon>
        <taxon>Hexamitidae</taxon>
        <taxon>Hexamitinae</taxon>
        <taxon>Hexamita</taxon>
    </lineage>
</organism>
<reference evidence="4 6" key="2">
    <citation type="submission" date="2024-07" db="EMBL/GenBank/DDBJ databases">
        <authorList>
            <person name="Akdeniz Z."/>
        </authorList>
    </citation>
    <scope>NUCLEOTIDE SEQUENCE [LARGE SCALE GENOMIC DNA]</scope>
</reference>
<keyword evidence="6" id="KW-1185">Reference proteome</keyword>
<dbReference type="EMBL" id="CATOUU010000380">
    <property type="protein sequence ID" value="CAI9927492.1"/>
    <property type="molecule type" value="Genomic_DNA"/>
</dbReference>
<evidence type="ECO:0000313" key="2">
    <source>
        <dbReference type="EMBL" id="CAI9927492.1"/>
    </source>
</evidence>
<keyword evidence="1" id="KW-0676">Redox-active center</keyword>
<sequence length="78" mass="8871">MSENNVHVFMCESCGMMPRFKGLQGFLRPKGYTCDFEYGNTGDFEVHYRGQLIYSKQATGAHPIPPQVLEAIEKVNQQ</sequence>
<dbReference type="EMBL" id="CAXDID020000003">
    <property type="protein sequence ID" value="CAL5972728.1"/>
    <property type="molecule type" value="Genomic_DNA"/>
</dbReference>
<evidence type="ECO:0000313" key="6">
    <source>
        <dbReference type="Proteomes" id="UP001642409"/>
    </source>
</evidence>
<reference evidence="3" key="1">
    <citation type="submission" date="2023-06" db="EMBL/GenBank/DDBJ databases">
        <authorList>
            <person name="Kurt Z."/>
        </authorList>
    </citation>
    <scope>NUCLEOTIDE SEQUENCE</scope>
</reference>
<protein>
    <submittedName>
        <fullName evidence="3">Selenoprotein W</fullName>
    </submittedName>
    <submittedName>
        <fullName evidence="4">Selenoprotein_W</fullName>
    </submittedName>
</protein>
<name>A0AA86NWK8_9EUKA</name>
<dbReference type="EMBL" id="CATOUU010000380">
    <property type="protein sequence ID" value="CAI9927500.1"/>
    <property type="molecule type" value="Genomic_DNA"/>
</dbReference>
<dbReference type="Pfam" id="PF10262">
    <property type="entry name" value="Rdx"/>
    <property type="match status" value="1"/>
</dbReference>
<dbReference type="EMBL" id="CAXDID020000003">
    <property type="protein sequence ID" value="CAL5972744.1"/>
    <property type="molecule type" value="Genomic_DNA"/>
</dbReference>
<evidence type="ECO:0000313" key="4">
    <source>
        <dbReference type="EMBL" id="CAL5972728.1"/>
    </source>
</evidence>
<dbReference type="InterPro" id="IPR036249">
    <property type="entry name" value="Thioredoxin-like_sf"/>
</dbReference>
<dbReference type="AlphaFoldDB" id="A0AA86NWK8"/>
<evidence type="ECO:0000313" key="5">
    <source>
        <dbReference type="EMBL" id="CAL5972744.1"/>
    </source>
</evidence>
<dbReference type="Proteomes" id="UP001642409">
    <property type="component" value="Unassembled WGS sequence"/>
</dbReference>
<accession>A0AA86NWK8</accession>
<dbReference type="SUPFAM" id="SSF52833">
    <property type="entry name" value="Thioredoxin-like"/>
    <property type="match status" value="1"/>
</dbReference>